<dbReference type="Proteomes" id="UP000316781">
    <property type="component" value="Unassembled WGS sequence"/>
</dbReference>
<evidence type="ECO:0000313" key="2">
    <source>
        <dbReference type="Proteomes" id="UP000316781"/>
    </source>
</evidence>
<protein>
    <recommendedName>
        <fullName evidence="3">DUF433 domain-containing protein</fullName>
    </recommendedName>
</protein>
<name>A0A549SXY3_METSR</name>
<proteinExistence type="predicted"/>
<comment type="caution">
    <text evidence="1">The sequence shown here is derived from an EMBL/GenBank/DDBJ whole genome shotgun (WGS) entry which is preliminary data.</text>
</comment>
<evidence type="ECO:0008006" key="3">
    <source>
        <dbReference type="Google" id="ProtNLM"/>
    </source>
</evidence>
<dbReference type="EMBL" id="VJMF01000038">
    <property type="protein sequence ID" value="TRL34491.1"/>
    <property type="molecule type" value="Genomic_DNA"/>
</dbReference>
<dbReference type="AlphaFoldDB" id="A0A549SXY3"/>
<sequence length="276" mass="31074">MDAGAALSQIIFRFAPQCKRDRAAHWPRILLTARHRAESMTAQEALMENLIGVGLYTPAEAGRLLAIAPGKLARWLRGRHVGEHEYAPLWKSQIDLDNGHVYLGFRDLMEARIADKFMRCGVSSRRVRAAIQIAREIIGDERPLSTDRFRTDGRDIFLRVAETDEHGEEREGLLNLFRRQYEFKQIIEPLLKSVDFDDKGAPFQWWPAGRRTNVVVDPARSFGQPIDASTSVPTAVLAVAANRDGVETAAVAFDVPETSVRRAVEFEAELERRLAA</sequence>
<evidence type="ECO:0000313" key="1">
    <source>
        <dbReference type="EMBL" id="TRL34491.1"/>
    </source>
</evidence>
<accession>A0A549SXY3</accession>
<reference evidence="1 2" key="1">
    <citation type="submission" date="2019-07" db="EMBL/GenBank/DDBJ databases">
        <title>Ln-dependent methylotrophs.</title>
        <authorList>
            <person name="Tani A."/>
        </authorList>
    </citation>
    <scope>NUCLEOTIDE SEQUENCE [LARGE SCALE GENOMIC DNA]</scope>
    <source>
        <strain evidence="1 2">SM89A</strain>
    </source>
</reference>
<gene>
    <name evidence="1" type="ORF">FM996_09570</name>
</gene>
<organism evidence="1 2">
    <name type="scientific">Methylosinus sporium</name>
    <dbReference type="NCBI Taxonomy" id="428"/>
    <lineage>
        <taxon>Bacteria</taxon>
        <taxon>Pseudomonadati</taxon>
        <taxon>Pseudomonadota</taxon>
        <taxon>Alphaproteobacteria</taxon>
        <taxon>Hyphomicrobiales</taxon>
        <taxon>Methylocystaceae</taxon>
        <taxon>Methylosinus</taxon>
    </lineage>
</organism>